<accession>A0ACC0SMP8</accession>
<evidence type="ECO:0000313" key="1">
    <source>
        <dbReference type="EMBL" id="KAI9390524.1"/>
    </source>
</evidence>
<dbReference type="Proteomes" id="UP000006729">
    <property type="component" value="Chromosome 8"/>
</dbReference>
<name>A0ACC0SMP8_POPTR</name>
<proteinExistence type="predicted"/>
<protein>
    <submittedName>
        <fullName evidence="1">Uncharacterized protein</fullName>
    </submittedName>
</protein>
<reference evidence="1 2" key="1">
    <citation type="journal article" date="2006" name="Science">
        <title>The genome of black cottonwood, Populus trichocarpa (Torr. &amp; Gray).</title>
        <authorList>
            <person name="Tuskan G.A."/>
            <person name="Difazio S."/>
            <person name="Jansson S."/>
            <person name="Bohlmann J."/>
            <person name="Grigoriev I."/>
            <person name="Hellsten U."/>
            <person name="Putnam N."/>
            <person name="Ralph S."/>
            <person name="Rombauts S."/>
            <person name="Salamov A."/>
            <person name="Schein J."/>
            <person name="Sterck L."/>
            <person name="Aerts A."/>
            <person name="Bhalerao R.R."/>
            <person name="Bhalerao R.P."/>
            <person name="Blaudez D."/>
            <person name="Boerjan W."/>
            <person name="Brun A."/>
            <person name="Brunner A."/>
            <person name="Busov V."/>
            <person name="Campbell M."/>
            <person name="Carlson J."/>
            <person name="Chalot M."/>
            <person name="Chapman J."/>
            <person name="Chen G.L."/>
            <person name="Cooper D."/>
            <person name="Coutinho P.M."/>
            <person name="Couturier J."/>
            <person name="Covert S."/>
            <person name="Cronk Q."/>
            <person name="Cunningham R."/>
            <person name="Davis J."/>
            <person name="Degroeve S."/>
            <person name="Dejardin A."/>
            <person name="Depamphilis C."/>
            <person name="Detter J."/>
            <person name="Dirks B."/>
            <person name="Dubchak I."/>
            <person name="Duplessis S."/>
            <person name="Ehlting J."/>
            <person name="Ellis B."/>
            <person name="Gendler K."/>
            <person name="Goodstein D."/>
            <person name="Gribskov M."/>
            <person name="Grimwood J."/>
            <person name="Groover A."/>
            <person name="Gunter L."/>
            <person name="Hamberger B."/>
            <person name="Heinze B."/>
            <person name="Helariutta Y."/>
            <person name="Henrissat B."/>
            <person name="Holligan D."/>
            <person name="Holt R."/>
            <person name="Huang W."/>
            <person name="Islam-Faridi N."/>
            <person name="Jones S."/>
            <person name="Jones-Rhoades M."/>
            <person name="Jorgensen R."/>
            <person name="Joshi C."/>
            <person name="Kangasjarvi J."/>
            <person name="Karlsson J."/>
            <person name="Kelleher C."/>
            <person name="Kirkpatrick R."/>
            <person name="Kirst M."/>
            <person name="Kohler A."/>
            <person name="Kalluri U."/>
            <person name="Larimer F."/>
            <person name="Leebens-Mack J."/>
            <person name="Leple J.C."/>
            <person name="Locascio P."/>
            <person name="Lou Y."/>
            <person name="Lucas S."/>
            <person name="Martin F."/>
            <person name="Montanini B."/>
            <person name="Napoli C."/>
            <person name="Nelson D.R."/>
            <person name="Nelson C."/>
            <person name="Nieminen K."/>
            <person name="Nilsson O."/>
            <person name="Pereda V."/>
            <person name="Peter G."/>
            <person name="Philippe R."/>
            <person name="Pilate G."/>
            <person name="Poliakov A."/>
            <person name="Razumovskaya J."/>
            <person name="Richardson P."/>
            <person name="Rinaldi C."/>
            <person name="Ritland K."/>
            <person name="Rouze P."/>
            <person name="Ryaboy D."/>
            <person name="Schmutz J."/>
            <person name="Schrader J."/>
            <person name="Segerman B."/>
            <person name="Shin H."/>
            <person name="Siddiqui A."/>
            <person name="Sterky F."/>
            <person name="Terry A."/>
            <person name="Tsai C.J."/>
            <person name="Uberbacher E."/>
            <person name="Unneberg P."/>
            <person name="Vahala J."/>
            <person name="Wall K."/>
            <person name="Wessler S."/>
            <person name="Yang G."/>
            <person name="Yin T."/>
            <person name="Douglas C."/>
            <person name="Marra M."/>
            <person name="Sandberg G."/>
            <person name="Van de Peer Y."/>
            <person name="Rokhsar D."/>
        </authorList>
    </citation>
    <scope>NUCLEOTIDE SEQUENCE [LARGE SCALE GENOMIC DNA]</scope>
    <source>
        <strain evidence="2">cv. Nisqually</strain>
    </source>
</reference>
<organism evidence="1 2">
    <name type="scientific">Populus trichocarpa</name>
    <name type="common">Western balsam poplar</name>
    <name type="synonym">Populus balsamifera subsp. trichocarpa</name>
    <dbReference type="NCBI Taxonomy" id="3694"/>
    <lineage>
        <taxon>Eukaryota</taxon>
        <taxon>Viridiplantae</taxon>
        <taxon>Streptophyta</taxon>
        <taxon>Embryophyta</taxon>
        <taxon>Tracheophyta</taxon>
        <taxon>Spermatophyta</taxon>
        <taxon>Magnoliopsida</taxon>
        <taxon>eudicotyledons</taxon>
        <taxon>Gunneridae</taxon>
        <taxon>Pentapetalae</taxon>
        <taxon>rosids</taxon>
        <taxon>fabids</taxon>
        <taxon>Malpighiales</taxon>
        <taxon>Salicaceae</taxon>
        <taxon>Saliceae</taxon>
        <taxon>Populus</taxon>
    </lineage>
</organism>
<evidence type="ECO:0000313" key="2">
    <source>
        <dbReference type="Proteomes" id="UP000006729"/>
    </source>
</evidence>
<gene>
    <name evidence="1" type="ORF">POPTR_008G191100v4</name>
</gene>
<keyword evidence="2" id="KW-1185">Reference proteome</keyword>
<comment type="caution">
    <text evidence="1">The sequence shown here is derived from an EMBL/GenBank/DDBJ whole genome shotgun (WGS) entry which is preliminary data.</text>
</comment>
<dbReference type="EMBL" id="CM009297">
    <property type="protein sequence ID" value="KAI9390524.1"/>
    <property type="molecule type" value="Genomic_DNA"/>
</dbReference>
<sequence>MKLSSLIASRPVLIFIILAIGVVLLPCVVVPWWYNMIKQMQKHMDFNAHVVQSGLVSEIENIAKLLHPINSSAINLARVMSSSINGSILSSYDVENKVAPSLFQAFPVIPFISQISYIGLGGLFFSYYYEGNQVFAMYSNSTASNARNFSWYRQPVDSDTGKVYGDAVKTLPFITTNASWIEQALNSSQGYASFESGWNGAQDPLFLNTVSLHGQAVLSLGFSAKALTSFFNNVELYGGSLYLATQSGKVLVGGLPNTQIVIKENSVSLYMTKLNGDQIDHVGNVSCMPNNGKLQDSVLYLEEAKYRVLCSQVEIVGVQSVYALAFPYNGLASSVNRSIEISLVLFIIMIAAIFISIVSFILLVVRAAGREIHLCSALIKQMEATQQAERKSMNKSLAFASASHDIRAALAGITGLIEICYAEARAGSELDTNLQQMDDCTKDLVGLLNSILDTSKIEAGKMQLEEEEFDLAKLLEDAVDLYHPVGMKKGVDVVLDPYDGSILKHSRVKGDRVKLKQVLCNLLSNAVKFTFEGHVSVRAWTQKPSLENKIIASNQNGLWRCFLCLFSKNKKEFDEVKQKQCSIEFVFEVNDTGKGIPREKQKSVFENFVQVKETALGQGGTGLGLGIVQSLVRLMGGEIGIVNKENGKKGTCFKFNVFLDICEIPSAYIKNAEVEIEGDSMPDGELNYSVLPIQTPSPGLVIRTPSPRLSILGSSPKIEGSHVVLLIQNEERLRSSHKYIEGLGIKASSVKQWKHLHSTLKRIKVRQNVSPYGSSGKSDLGSRSDHFNSRSMKDVPLNSMDGIDQKPSASRSSNLRGASGFVLLVIDAGAGPFQELCRVVAEFKRDLPSSCYKVVWLDKPTSRSINLRGFEHDLINPRDDILLKPFHGSRLYQVIRLLPEFGGHELISRSKRENAIQATNALKDPGSSSSTHSQGTKLKVPSTCENSFQQVDSQAEGSSKNEKNRKNPLLDDPDHSHVKSKSRQSPTERLPVRSSEIQEARGNPSKDKSLSGLKLLVVDDNEISRKVTRHILKGHGATVEVCENGEEAFQLVRIGLHNQREHSHSIVLPYDYILMDCEMPKMDGCEATRQIRKEEKFYGVHIPILAFSADNSGGQGKKMKEAGTDGRVNKKINMEQLEETIRNIQQKRMHL</sequence>